<evidence type="ECO:0000256" key="4">
    <source>
        <dbReference type="ARBA" id="ARBA00023125"/>
    </source>
</evidence>
<comment type="similarity">
    <text evidence="2 7">Belongs to the HSF family.</text>
</comment>
<evidence type="ECO:0000256" key="2">
    <source>
        <dbReference type="ARBA" id="ARBA00006403"/>
    </source>
</evidence>
<dbReference type="OrthoDB" id="60033at2759"/>
<dbReference type="InterPro" id="IPR000232">
    <property type="entry name" value="HSF_DNA-bd"/>
</dbReference>
<evidence type="ECO:0000313" key="10">
    <source>
        <dbReference type="EMBL" id="CAH1989224.1"/>
    </source>
</evidence>
<dbReference type="PRINTS" id="PR00056">
    <property type="entry name" value="HSFDOMAIN"/>
</dbReference>
<keyword evidence="6" id="KW-0539">Nucleus</keyword>
<keyword evidence="11" id="KW-1185">Reference proteome</keyword>
<dbReference type="GO" id="GO:0005634">
    <property type="term" value="C:nucleus"/>
    <property type="evidence" value="ECO:0007669"/>
    <property type="project" value="UniProtKB-SubCell"/>
</dbReference>
<dbReference type="FunFam" id="1.10.10.10:FF:000027">
    <property type="entry name" value="Heat shock transcription factor 1"/>
    <property type="match status" value="1"/>
</dbReference>
<evidence type="ECO:0000256" key="5">
    <source>
        <dbReference type="ARBA" id="ARBA00023163"/>
    </source>
</evidence>
<dbReference type="PANTHER" id="PTHR10015:SF427">
    <property type="entry name" value="HEAT SHOCK FACTOR PROTEIN"/>
    <property type="match status" value="1"/>
</dbReference>
<feature type="compositionally biased region" description="Low complexity" evidence="8">
    <location>
        <begin position="265"/>
        <end position="300"/>
    </location>
</feature>
<dbReference type="PANTHER" id="PTHR10015">
    <property type="entry name" value="HEAT SHOCK TRANSCRIPTION FACTOR"/>
    <property type="match status" value="1"/>
</dbReference>
<reference evidence="10" key="1">
    <citation type="submission" date="2022-03" db="EMBL/GenBank/DDBJ databases">
        <authorList>
            <person name="Sayadi A."/>
        </authorList>
    </citation>
    <scope>NUCLEOTIDE SEQUENCE</scope>
</reference>
<keyword evidence="3" id="KW-0805">Transcription regulation</keyword>
<evidence type="ECO:0000256" key="1">
    <source>
        <dbReference type="ARBA" id="ARBA00004123"/>
    </source>
</evidence>
<evidence type="ECO:0000256" key="8">
    <source>
        <dbReference type="SAM" id="MobiDB-lite"/>
    </source>
</evidence>
<feature type="region of interest" description="Disordered" evidence="8">
    <location>
        <begin position="371"/>
        <end position="398"/>
    </location>
</feature>
<dbReference type="InterPro" id="IPR036390">
    <property type="entry name" value="WH_DNA-bd_sf"/>
</dbReference>
<keyword evidence="4" id="KW-0238">DNA-binding</keyword>
<proteinExistence type="inferred from homology"/>
<dbReference type="Gene3D" id="1.10.10.10">
    <property type="entry name" value="Winged helix-like DNA-binding domain superfamily/Winged helix DNA-binding domain"/>
    <property type="match status" value="1"/>
</dbReference>
<evidence type="ECO:0000256" key="6">
    <source>
        <dbReference type="ARBA" id="ARBA00023242"/>
    </source>
</evidence>
<organism evidence="10 11">
    <name type="scientific">Acanthoscelides obtectus</name>
    <name type="common">Bean weevil</name>
    <name type="synonym">Bruchus obtectus</name>
    <dbReference type="NCBI Taxonomy" id="200917"/>
    <lineage>
        <taxon>Eukaryota</taxon>
        <taxon>Metazoa</taxon>
        <taxon>Ecdysozoa</taxon>
        <taxon>Arthropoda</taxon>
        <taxon>Hexapoda</taxon>
        <taxon>Insecta</taxon>
        <taxon>Pterygota</taxon>
        <taxon>Neoptera</taxon>
        <taxon>Endopterygota</taxon>
        <taxon>Coleoptera</taxon>
        <taxon>Polyphaga</taxon>
        <taxon>Cucujiformia</taxon>
        <taxon>Chrysomeloidea</taxon>
        <taxon>Chrysomelidae</taxon>
        <taxon>Bruchinae</taxon>
        <taxon>Bruchini</taxon>
        <taxon>Acanthoscelides</taxon>
    </lineage>
</organism>
<feature type="region of interest" description="Disordered" evidence="8">
    <location>
        <begin position="262"/>
        <end position="306"/>
    </location>
</feature>
<protein>
    <recommendedName>
        <fullName evidence="9">HSF-type DNA-binding domain-containing protein</fullName>
    </recommendedName>
</protein>
<feature type="compositionally biased region" description="Low complexity" evidence="8">
    <location>
        <begin position="385"/>
        <end position="395"/>
    </location>
</feature>
<dbReference type="GO" id="GO:0043565">
    <property type="term" value="F:sequence-specific DNA binding"/>
    <property type="evidence" value="ECO:0007669"/>
    <property type="project" value="InterPro"/>
</dbReference>
<dbReference type="AlphaFoldDB" id="A0A9P0LDP0"/>
<feature type="domain" description="HSF-type DNA-binding" evidence="9">
    <location>
        <begin position="55"/>
        <end position="79"/>
    </location>
</feature>
<comment type="subcellular location">
    <subcellularLocation>
        <location evidence="1">Nucleus</location>
    </subcellularLocation>
</comment>
<dbReference type="GO" id="GO:0003700">
    <property type="term" value="F:DNA-binding transcription factor activity"/>
    <property type="evidence" value="ECO:0007669"/>
    <property type="project" value="InterPro"/>
</dbReference>
<name>A0A9P0LDP0_ACAOB</name>
<dbReference type="PROSITE" id="PS00434">
    <property type="entry name" value="HSF_DOMAIN"/>
    <property type="match status" value="1"/>
</dbReference>
<dbReference type="InterPro" id="IPR036388">
    <property type="entry name" value="WH-like_DNA-bd_sf"/>
</dbReference>
<dbReference type="EMBL" id="CAKOFQ010007058">
    <property type="protein sequence ID" value="CAH1989224.1"/>
    <property type="molecule type" value="Genomic_DNA"/>
</dbReference>
<evidence type="ECO:0000256" key="3">
    <source>
        <dbReference type="ARBA" id="ARBA00023015"/>
    </source>
</evidence>
<evidence type="ECO:0000256" key="7">
    <source>
        <dbReference type="RuleBase" id="RU004020"/>
    </source>
</evidence>
<keyword evidence="5" id="KW-0804">Transcription</keyword>
<sequence>MQPFGAGDSTSNIPAFLGKLWKMVNDPNTDQLICWSPAGNSFVIQNQAQFWYELLPLYYKHNNMSSFVRQLNMYGFHKMSTVENGTMDSDKDEIQFYHRYFQKDQPELLRNIKRKVTVSKTENNIQNVLRHEDITKVLSDVKHLRGRQSNVDSQLSAMKQENAVLWRELAMLRQKHIKQQQIVNKLIQFLVTLVQPSAPSRMGVGVKRRMPLMLDESPNKKSKLKEMSKNATTDNGPTIHELDSEIEISTDELFDTDIEDQGLVSSPHTSSASTLSSDTHQPASSVSSEGSGDSSTSTGTLPDNFWDKPEFVEINQLQPEDLIANDIAEEGLNDLHNNTVSQSNEKVFLNPSSRDTLLSNLVNGSCNRKAALTKNGKKTPNASELSTSNLLSNNTPDLNQDMRIATKDLKINSGTLGTNECCREDLDLHLESAQSDIEQLKDILHGCGTLDANALLGLFNEDTPGCGLNFCPTETQKNNGVNVAGDPMLSGNEMATESNNLIDFTELFDESLTNHEANTSDSIDSYNAHLGSRTNRRMEVKLEPSRGNLEKDL</sequence>
<dbReference type="Pfam" id="PF00447">
    <property type="entry name" value="HSF_DNA-bind"/>
    <property type="match status" value="1"/>
</dbReference>
<dbReference type="Proteomes" id="UP001152888">
    <property type="component" value="Unassembled WGS sequence"/>
</dbReference>
<dbReference type="SUPFAM" id="SSF46785">
    <property type="entry name" value="Winged helix' DNA-binding domain"/>
    <property type="match status" value="1"/>
</dbReference>
<gene>
    <name evidence="10" type="ORF">ACAOBT_LOCUS18904</name>
</gene>
<comment type="caution">
    <text evidence="10">The sequence shown here is derived from an EMBL/GenBank/DDBJ whole genome shotgun (WGS) entry which is preliminary data.</text>
</comment>
<feature type="region of interest" description="Disordered" evidence="8">
    <location>
        <begin position="211"/>
        <end position="242"/>
    </location>
</feature>
<dbReference type="SMART" id="SM00415">
    <property type="entry name" value="HSF"/>
    <property type="match status" value="1"/>
</dbReference>
<accession>A0A9P0LDP0</accession>
<evidence type="ECO:0000259" key="9">
    <source>
        <dbReference type="PROSITE" id="PS00434"/>
    </source>
</evidence>
<evidence type="ECO:0000313" key="11">
    <source>
        <dbReference type="Proteomes" id="UP001152888"/>
    </source>
</evidence>